<evidence type="ECO:0000313" key="2">
    <source>
        <dbReference type="Proteomes" id="UP000013568"/>
    </source>
</evidence>
<keyword evidence="2" id="KW-1185">Reference proteome</keyword>
<feature type="non-terminal residue" evidence="1">
    <location>
        <position position="29"/>
    </location>
</feature>
<evidence type="ECO:0000313" key="1">
    <source>
        <dbReference type="EMBL" id="EFW12745.1"/>
    </source>
</evidence>
<dbReference type="EMBL" id="GL636105">
    <property type="protein sequence ID" value="EFW12745.1"/>
    <property type="molecule type" value="Genomic_DNA"/>
</dbReference>
<dbReference type="Proteomes" id="UP000013568">
    <property type="component" value="Unassembled WGS sequence"/>
</dbReference>
<dbReference type="AlphaFoldDB" id="E9CKS4"/>
<proteinExistence type="predicted"/>
<organism evidence="1 2">
    <name type="scientific">Serratia symbiotica str. Tucson</name>
    <dbReference type="NCBI Taxonomy" id="914128"/>
    <lineage>
        <taxon>Bacteria</taxon>
        <taxon>Pseudomonadati</taxon>
        <taxon>Pseudomonadota</taxon>
        <taxon>Gammaproteobacteria</taxon>
        <taxon>Enterobacterales</taxon>
        <taxon>Yersiniaceae</taxon>
        <taxon>Serratia</taxon>
        <taxon>Serratia symbiotica</taxon>
    </lineage>
</organism>
<protein>
    <submittedName>
        <fullName evidence="1">Uncharacterized protein</fullName>
    </submittedName>
</protein>
<sequence length="29" mass="3220">MSQYTADDYQRALHDLLPTGLAWPRDAGG</sequence>
<accession>E9CKS4</accession>
<dbReference type="HOGENOM" id="CLU_3413929_0_0_6"/>
<name>E9CKS4_9GAMM</name>
<reference evidence="2" key="1">
    <citation type="journal article" date="2011" name="Genome Biol. Evol.">
        <title>Massive genomic decay in Serratia symbiotica, a recently evolved symbiont of aphids.</title>
        <authorList>
            <person name="Burke G.R."/>
            <person name="Moran N.A."/>
        </authorList>
    </citation>
    <scope>NUCLEOTIDE SEQUENCE [LARGE SCALE GENOMIC DNA]</scope>
    <source>
        <strain evidence="2">Tucson</strain>
    </source>
</reference>
<gene>
    <name evidence="1" type="ORF">SSYM_0765</name>
</gene>